<dbReference type="EMBL" id="GBRH01258192">
    <property type="protein sequence ID" value="JAD39703.1"/>
    <property type="molecule type" value="Transcribed_RNA"/>
</dbReference>
<name>A0A0A8ZPV4_ARUDO</name>
<reference evidence="1" key="1">
    <citation type="submission" date="2014-09" db="EMBL/GenBank/DDBJ databases">
        <authorList>
            <person name="Magalhaes I.L.F."/>
            <person name="Oliveira U."/>
            <person name="Santos F.R."/>
            <person name="Vidigal T.H.D.A."/>
            <person name="Brescovit A.D."/>
            <person name="Santos A.J."/>
        </authorList>
    </citation>
    <scope>NUCLEOTIDE SEQUENCE</scope>
    <source>
        <tissue evidence="1">Shoot tissue taken approximately 20 cm above the soil surface</tissue>
    </source>
</reference>
<dbReference type="AlphaFoldDB" id="A0A0A8ZPV4"/>
<reference evidence="1" key="2">
    <citation type="journal article" date="2015" name="Data Brief">
        <title>Shoot transcriptome of the giant reed, Arundo donax.</title>
        <authorList>
            <person name="Barrero R.A."/>
            <person name="Guerrero F.D."/>
            <person name="Moolhuijzen P."/>
            <person name="Goolsby J.A."/>
            <person name="Tidwell J."/>
            <person name="Bellgard S.E."/>
            <person name="Bellgard M.I."/>
        </authorList>
    </citation>
    <scope>NUCLEOTIDE SEQUENCE</scope>
    <source>
        <tissue evidence="1">Shoot tissue taken approximately 20 cm above the soil surface</tissue>
    </source>
</reference>
<accession>A0A0A8ZPV4</accession>
<protein>
    <submittedName>
        <fullName evidence="1">Uncharacterized protein</fullName>
    </submittedName>
</protein>
<sequence>MLNEITAESERKNIFLILEYLK</sequence>
<evidence type="ECO:0000313" key="1">
    <source>
        <dbReference type="EMBL" id="JAD39703.1"/>
    </source>
</evidence>
<organism evidence="1">
    <name type="scientific">Arundo donax</name>
    <name type="common">Giant reed</name>
    <name type="synonym">Donax arundinaceus</name>
    <dbReference type="NCBI Taxonomy" id="35708"/>
    <lineage>
        <taxon>Eukaryota</taxon>
        <taxon>Viridiplantae</taxon>
        <taxon>Streptophyta</taxon>
        <taxon>Embryophyta</taxon>
        <taxon>Tracheophyta</taxon>
        <taxon>Spermatophyta</taxon>
        <taxon>Magnoliopsida</taxon>
        <taxon>Liliopsida</taxon>
        <taxon>Poales</taxon>
        <taxon>Poaceae</taxon>
        <taxon>PACMAD clade</taxon>
        <taxon>Arundinoideae</taxon>
        <taxon>Arundineae</taxon>
        <taxon>Arundo</taxon>
    </lineage>
</organism>
<proteinExistence type="predicted"/>